<gene>
    <name evidence="1" type="ORF">LEP1GSC059_2474</name>
</gene>
<proteinExistence type="predicted"/>
<evidence type="ECO:0000313" key="1">
    <source>
        <dbReference type="EMBL" id="EQA72698.1"/>
    </source>
</evidence>
<accession>T0FHD7</accession>
<protein>
    <submittedName>
        <fullName evidence="1">Uncharacterized protein</fullName>
    </submittedName>
</protein>
<evidence type="ECO:0000313" key="2">
    <source>
        <dbReference type="Proteomes" id="UP000015442"/>
    </source>
</evidence>
<reference evidence="1 2" key="1">
    <citation type="submission" date="2013-05" db="EMBL/GenBank/DDBJ databases">
        <authorList>
            <person name="Harkins D.M."/>
            <person name="Durkin A.S."/>
            <person name="Brinkac L.M."/>
            <person name="Haft D.H."/>
            <person name="Selengut J.D."/>
            <person name="Sanka R."/>
            <person name="DePew J."/>
            <person name="Purushe J."/>
            <person name="Hartskeerl R.A."/>
            <person name="Ahmed A."/>
            <person name="van der Linden H."/>
            <person name="Goris M.G.A."/>
            <person name="Vinetz J.M."/>
            <person name="Sutton G.G."/>
            <person name="Nierman W.C."/>
            <person name="Fouts D.E."/>
        </authorList>
    </citation>
    <scope>NUCLEOTIDE SEQUENCE [LARGE SCALE GENOMIC DNA]</scope>
    <source>
        <strain evidence="1 2">CZ214</strain>
    </source>
</reference>
<comment type="caution">
    <text evidence="1">The sequence shown here is derived from an EMBL/GenBank/DDBJ whole genome shotgun (WGS) entry which is preliminary data.</text>
</comment>
<sequence>MHFNPVNLAKENRGNPALPGRAFTLSNKLHKRNVIFYL</sequence>
<organism evidence="1 2">
    <name type="scientific">Leptospira noguchii serovar Panama str. CZ214</name>
    <dbReference type="NCBI Taxonomy" id="1001595"/>
    <lineage>
        <taxon>Bacteria</taxon>
        <taxon>Pseudomonadati</taxon>
        <taxon>Spirochaetota</taxon>
        <taxon>Spirochaetia</taxon>
        <taxon>Leptospirales</taxon>
        <taxon>Leptospiraceae</taxon>
        <taxon>Leptospira</taxon>
    </lineage>
</organism>
<name>T0FHD7_9LEPT</name>
<dbReference type="Proteomes" id="UP000015442">
    <property type="component" value="Unassembled WGS sequence"/>
</dbReference>
<dbReference type="AlphaFoldDB" id="T0FHD7"/>
<dbReference type="EMBL" id="AKWY02000014">
    <property type="protein sequence ID" value="EQA72698.1"/>
    <property type="molecule type" value="Genomic_DNA"/>
</dbReference>